<feature type="domain" description="ACT" evidence="2">
    <location>
        <begin position="131"/>
        <end position="208"/>
    </location>
</feature>
<dbReference type="OMA" id="HTDRKLH"/>
<evidence type="ECO:0000259" key="2">
    <source>
        <dbReference type="PROSITE" id="PS51671"/>
    </source>
</evidence>
<proteinExistence type="predicted"/>
<dbReference type="KEGG" id="ppp:112281885"/>
<dbReference type="OrthoDB" id="2019938at2759"/>
<dbReference type="GeneID" id="112281885"/>
<reference evidence="3 5" key="2">
    <citation type="journal article" date="2018" name="Plant J.">
        <title>The Physcomitrella patens chromosome-scale assembly reveals moss genome structure and evolution.</title>
        <authorList>
            <person name="Lang D."/>
            <person name="Ullrich K.K."/>
            <person name="Murat F."/>
            <person name="Fuchs J."/>
            <person name="Jenkins J."/>
            <person name="Haas F.B."/>
            <person name="Piednoel M."/>
            <person name="Gundlach H."/>
            <person name="Van Bel M."/>
            <person name="Meyberg R."/>
            <person name="Vives C."/>
            <person name="Morata J."/>
            <person name="Symeonidi A."/>
            <person name="Hiss M."/>
            <person name="Muchero W."/>
            <person name="Kamisugi Y."/>
            <person name="Saleh O."/>
            <person name="Blanc G."/>
            <person name="Decker E.L."/>
            <person name="van Gessel N."/>
            <person name="Grimwood J."/>
            <person name="Hayes R.D."/>
            <person name="Graham S.W."/>
            <person name="Gunter L.E."/>
            <person name="McDaniel S.F."/>
            <person name="Hoernstein S.N.W."/>
            <person name="Larsson A."/>
            <person name="Li F.W."/>
            <person name="Perroud P.F."/>
            <person name="Phillips J."/>
            <person name="Ranjan P."/>
            <person name="Rokshar D.S."/>
            <person name="Rothfels C.J."/>
            <person name="Schneider L."/>
            <person name="Shu S."/>
            <person name="Stevenson D.W."/>
            <person name="Thummler F."/>
            <person name="Tillich M."/>
            <person name="Villarreal Aguilar J.C."/>
            <person name="Widiez T."/>
            <person name="Wong G.K."/>
            <person name="Wymore A."/>
            <person name="Zhang Y."/>
            <person name="Zimmer A.D."/>
            <person name="Quatrano R.S."/>
            <person name="Mayer K.F.X."/>
            <person name="Goodstein D."/>
            <person name="Casacuberta J.M."/>
            <person name="Vandepoele K."/>
            <person name="Reski R."/>
            <person name="Cuming A.C."/>
            <person name="Tuskan G.A."/>
            <person name="Maumus F."/>
            <person name="Salse J."/>
            <person name="Schmutz J."/>
            <person name="Rensing S.A."/>
        </authorList>
    </citation>
    <scope>NUCLEOTIDE SEQUENCE [LARGE SCALE GENOMIC DNA]</scope>
    <source>
        <strain evidence="4 5">cv. Gransden 2004</strain>
    </source>
</reference>
<dbReference type="Proteomes" id="UP000006727">
    <property type="component" value="Chromosome 4"/>
</dbReference>
<protein>
    <recommendedName>
        <fullName evidence="2">ACT domain-containing protein</fullName>
    </recommendedName>
</protein>
<dbReference type="RefSeq" id="XP_024374642.1">
    <property type="nucleotide sequence ID" value="XM_024518874.2"/>
</dbReference>
<dbReference type="InterPro" id="IPR002912">
    <property type="entry name" value="ACT_dom"/>
</dbReference>
<organism evidence="3">
    <name type="scientific">Physcomitrium patens</name>
    <name type="common">Spreading-leaved earth moss</name>
    <name type="synonym">Physcomitrella patens</name>
    <dbReference type="NCBI Taxonomy" id="3218"/>
    <lineage>
        <taxon>Eukaryota</taxon>
        <taxon>Viridiplantae</taxon>
        <taxon>Streptophyta</taxon>
        <taxon>Embryophyta</taxon>
        <taxon>Bryophyta</taxon>
        <taxon>Bryophytina</taxon>
        <taxon>Bryopsida</taxon>
        <taxon>Funariidae</taxon>
        <taxon>Funariales</taxon>
        <taxon>Funariaceae</taxon>
        <taxon>Physcomitrium</taxon>
    </lineage>
</organism>
<dbReference type="EMBL" id="ABEU02000004">
    <property type="protein sequence ID" value="PNR54896.1"/>
    <property type="molecule type" value="Genomic_DNA"/>
</dbReference>
<feature type="domain" description="ACT" evidence="2">
    <location>
        <begin position="340"/>
        <end position="416"/>
    </location>
</feature>
<sequence>MAMENQRWPYFDPDYETTSSSFNPPRVTIENEAYENATVVQVHSANRHGILLNVVQVLTDLDLVITKSDMFSDGGWFLDVFHVVDDSGNKVRDQSVLDYIQKSLGYRTKREQSSADLLRRSSGLTTADHTVVELTGPDRPGLLSEISAVLTSMECNVNAAEVWTHNHRVACVIYFTNTNTGGPIESQSLLELIKEQLSRVLKGDHDEQHARCKIEYASEITHVERRLHQLMYEDRLHGEQDCDRNSQGRPKIQIKKSERGYSMVSIQCKDRPKLLFDIVCTLTDMQYVIHHALINSPGPETTQEFFIRHENGCVLDTAAEQHLKVCLEAAINRRTTEGLRLELCMNDRVGLLSDVTKIFRENGLSVARADVTTRDDKAVNVFYVVDASGCTVDMKVVEAMRKSIGHAILQVKGVPRQEPELSSSKLSLGGLFRTSERFIYGLTSMNWRSTAIA</sequence>
<dbReference type="Pfam" id="PF24914">
    <property type="entry name" value="ACR10_N"/>
    <property type="match status" value="1"/>
</dbReference>
<dbReference type="Gramene" id="Pp3c4_5050V3.2">
    <property type="protein sequence ID" value="Pp3c4_5050V3.2"/>
    <property type="gene ID" value="Pp3c4_5050"/>
</dbReference>
<evidence type="ECO:0000256" key="1">
    <source>
        <dbReference type="ARBA" id="ARBA00022737"/>
    </source>
</evidence>
<evidence type="ECO:0000313" key="4">
    <source>
        <dbReference type="EnsemblPlants" id="Pp3c4_5050V3.1"/>
    </source>
</evidence>
<dbReference type="Gramene" id="Pp3c4_5050V3.4">
    <property type="protein sequence ID" value="Pp3c4_5050V3.4"/>
    <property type="gene ID" value="Pp3c4_5050"/>
</dbReference>
<dbReference type="Gramene" id="Pp3c4_5050V3.3">
    <property type="protein sequence ID" value="Pp3c4_5050V3.3"/>
    <property type="gene ID" value="Pp3c4_5050"/>
</dbReference>
<dbReference type="EnsemblPlants" id="Pp3c4_5050V3.3">
    <property type="protein sequence ID" value="Pp3c4_5050V3.3"/>
    <property type="gene ID" value="Pp3c4_5050"/>
</dbReference>
<reference evidence="4" key="3">
    <citation type="submission" date="2020-12" db="UniProtKB">
        <authorList>
            <consortium name="EnsemblPlants"/>
        </authorList>
    </citation>
    <scope>IDENTIFICATION</scope>
</reference>
<dbReference type="Gene3D" id="3.30.70.260">
    <property type="match status" value="1"/>
</dbReference>
<reference evidence="3 5" key="1">
    <citation type="journal article" date="2008" name="Science">
        <title>The Physcomitrella genome reveals evolutionary insights into the conquest of land by plants.</title>
        <authorList>
            <person name="Rensing S."/>
            <person name="Lang D."/>
            <person name="Zimmer A."/>
            <person name="Terry A."/>
            <person name="Salamov A."/>
            <person name="Shapiro H."/>
            <person name="Nishiyama T."/>
            <person name="Perroud P.-F."/>
            <person name="Lindquist E."/>
            <person name="Kamisugi Y."/>
            <person name="Tanahashi T."/>
            <person name="Sakakibara K."/>
            <person name="Fujita T."/>
            <person name="Oishi K."/>
            <person name="Shin-I T."/>
            <person name="Kuroki Y."/>
            <person name="Toyoda A."/>
            <person name="Suzuki Y."/>
            <person name="Hashimoto A."/>
            <person name="Yamaguchi K."/>
            <person name="Sugano A."/>
            <person name="Kohara Y."/>
            <person name="Fujiyama A."/>
            <person name="Anterola A."/>
            <person name="Aoki S."/>
            <person name="Ashton N."/>
            <person name="Barbazuk W.B."/>
            <person name="Barker E."/>
            <person name="Bennetzen J."/>
            <person name="Bezanilla M."/>
            <person name="Blankenship R."/>
            <person name="Cho S.H."/>
            <person name="Dutcher S."/>
            <person name="Estelle M."/>
            <person name="Fawcett J.A."/>
            <person name="Gundlach H."/>
            <person name="Hanada K."/>
            <person name="Heyl A."/>
            <person name="Hicks K.A."/>
            <person name="Hugh J."/>
            <person name="Lohr M."/>
            <person name="Mayer K."/>
            <person name="Melkozernov A."/>
            <person name="Murata T."/>
            <person name="Nelson D."/>
            <person name="Pils B."/>
            <person name="Prigge M."/>
            <person name="Reiss B."/>
            <person name="Renner T."/>
            <person name="Rombauts S."/>
            <person name="Rushton P."/>
            <person name="Sanderfoot A."/>
            <person name="Schween G."/>
            <person name="Shiu S.-H."/>
            <person name="Stueber K."/>
            <person name="Theodoulou F.L."/>
            <person name="Tu H."/>
            <person name="Van de Peer Y."/>
            <person name="Verrier P.J."/>
            <person name="Waters E."/>
            <person name="Wood A."/>
            <person name="Yang L."/>
            <person name="Cove D."/>
            <person name="Cuming A."/>
            <person name="Hasebe M."/>
            <person name="Lucas S."/>
            <person name="Mishler D.B."/>
            <person name="Reski R."/>
            <person name="Grigoriev I."/>
            <person name="Quatrano R.S."/>
            <person name="Boore J.L."/>
        </authorList>
    </citation>
    <scope>NUCLEOTIDE SEQUENCE [LARGE SCALE GENOMIC DNA]</scope>
    <source>
        <strain evidence="4 5">cv. Gransden 2004</strain>
    </source>
</reference>
<keyword evidence="1" id="KW-0677">Repeat</keyword>
<dbReference type="RefSeq" id="XP_024374641.1">
    <property type="nucleotide sequence ID" value="XM_024518873.2"/>
</dbReference>
<feature type="domain" description="ACT" evidence="2">
    <location>
        <begin position="39"/>
        <end position="122"/>
    </location>
</feature>
<evidence type="ECO:0000313" key="5">
    <source>
        <dbReference type="Proteomes" id="UP000006727"/>
    </source>
</evidence>
<dbReference type="PANTHER" id="PTHR31096">
    <property type="entry name" value="ACT DOMAIN-CONTAINING PROTEIN ACR4-RELATED"/>
    <property type="match status" value="1"/>
</dbReference>
<dbReference type="AlphaFoldDB" id="A0A2K1KMA1"/>
<dbReference type="SUPFAM" id="SSF55021">
    <property type="entry name" value="ACT-like"/>
    <property type="match status" value="3"/>
</dbReference>
<dbReference type="InterPro" id="IPR045865">
    <property type="entry name" value="ACT-like_dom_sf"/>
</dbReference>
<feature type="domain" description="ACT" evidence="2">
    <location>
        <begin position="263"/>
        <end position="337"/>
    </location>
</feature>
<dbReference type="InterPro" id="IPR040217">
    <property type="entry name" value="ACR1-12"/>
</dbReference>
<dbReference type="EnsemblPlants" id="Pp3c4_5050V3.2">
    <property type="protein sequence ID" value="Pp3c4_5050V3.2"/>
    <property type="gene ID" value="Pp3c4_5050"/>
</dbReference>
<accession>A0A2K1KMA1</accession>
<dbReference type="EnsemblPlants" id="Pp3c4_5050V3.4">
    <property type="protein sequence ID" value="Pp3c4_5050V3.4"/>
    <property type="gene ID" value="Pp3c4_5050"/>
</dbReference>
<dbReference type="PaxDb" id="3218-PP1S188_63V6.1"/>
<evidence type="ECO:0000313" key="3">
    <source>
        <dbReference type="EMBL" id="PNR54896.1"/>
    </source>
</evidence>
<dbReference type="PROSITE" id="PS51671">
    <property type="entry name" value="ACT"/>
    <property type="match status" value="4"/>
</dbReference>
<name>A0A2K1KMA1_PHYPA</name>
<dbReference type="Gramene" id="Pp3c4_5050V3.1">
    <property type="protein sequence ID" value="Pp3c4_5050V3.1"/>
    <property type="gene ID" value="Pp3c4_5050"/>
</dbReference>
<dbReference type="InterPro" id="IPR056816">
    <property type="entry name" value="ACR2/9/10_N"/>
</dbReference>
<dbReference type="PANTHER" id="PTHR31096:SF22">
    <property type="entry name" value="ACT DOMAIN-CONTAINING PROTEIN ACR4"/>
    <property type="match status" value="1"/>
</dbReference>
<dbReference type="RefSeq" id="XP_024374640.1">
    <property type="nucleotide sequence ID" value="XM_024518872.1"/>
</dbReference>
<dbReference type="EnsemblPlants" id="Pp3c4_5050V3.1">
    <property type="protein sequence ID" value="Pp3c4_5050V3.1"/>
    <property type="gene ID" value="Pp3c4_5050"/>
</dbReference>
<dbReference type="Pfam" id="PF01842">
    <property type="entry name" value="ACT"/>
    <property type="match status" value="3"/>
</dbReference>
<keyword evidence="5" id="KW-1185">Reference proteome</keyword>
<gene>
    <name evidence="4" type="primary">LOC112281885</name>
    <name evidence="3" type="ORF">PHYPA_005789</name>
</gene>